<evidence type="ECO:0000313" key="3">
    <source>
        <dbReference type="Proteomes" id="UP001595528"/>
    </source>
</evidence>
<dbReference type="Pfam" id="PF01370">
    <property type="entry name" value="Epimerase"/>
    <property type="match status" value="1"/>
</dbReference>
<evidence type="ECO:0000313" key="2">
    <source>
        <dbReference type="EMBL" id="MFC3229380.1"/>
    </source>
</evidence>
<dbReference type="Gene3D" id="3.40.50.720">
    <property type="entry name" value="NAD(P)-binding Rossmann-like Domain"/>
    <property type="match status" value="1"/>
</dbReference>
<gene>
    <name evidence="2" type="ORF">ACFOGJ_19190</name>
</gene>
<sequence>MLQHQQKSPALPERTVILGAGGFVGAATAAALKAAGGEVLALGRGQVDLLADDAADRLAAQLKPGDAVMFVSAKAPVKDNAMLLDNIRMGDAVCRALAASPVAHLLYVSSDAVYADTPVPLTEASAAAPGSLHGAMHVAREVMLRSNLPQTPLCCLRPTLIYGASDPHNGYGPNRFRRLANEGSPIRLFGEGEELRDHVLVDDVAELARLILCHRSTGILNAASGTVTSFRRLAELAVAAAGREVAIEGSPRSGPMPHNGYRPFDITAIQQAFPTFRPTPIEDGIALAQKTAAAAA</sequence>
<organism evidence="2 3">
    <name type="scientific">Marinibaculum pumilum</name>
    <dbReference type="NCBI Taxonomy" id="1766165"/>
    <lineage>
        <taxon>Bacteria</taxon>
        <taxon>Pseudomonadati</taxon>
        <taxon>Pseudomonadota</taxon>
        <taxon>Alphaproteobacteria</taxon>
        <taxon>Rhodospirillales</taxon>
        <taxon>Rhodospirillaceae</taxon>
        <taxon>Marinibaculum</taxon>
    </lineage>
</organism>
<dbReference type="SUPFAM" id="SSF51735">
    <property type="entry name" value="NAD(P)-binding Rossmann-fold domains"/>
    <property type="match status" value="1"/>
</dbReference>
<evidence type="ECO:0000259" key="1">
    <source>
        <dbReference type="Pfam" id="PF01370"/>
    </source>
</evidence>
<accession>A0ABV7L4U8</accession>
<dbReference type="InterPro" id="IPR001509">
    <property type="entry name" value="Epimerase_deHydtase"/>
</dbReference>
<dbReference type="InterPro" id="IPR036291">
    <property type="entry name" value="NAD(P)-bd_dom_sf"/>
</dbReference>
<keyword evidence="3" id="KW-1185">Reference proteome</keyword>
<dbReference type="CDD" id="cd08946">
    <property type="entry name" value="SDR_e"/>
    <property type="match status" value="1"/>
</dbReference>
<dbReference type="EMBL" id="JBHRTR010000031">
    <property type="protein sequence ID" value="MFC3229380.1"/>
    <property type="molecule type" value="Genomic_DNA"/>
</dbReference>
<feature type="domain" description="NAD-dependent epimerase/dehydratase" evidence="1">
    <location>
        <begin position="16"/>
        <end position="217"/>
    </location>
</feature>
<dbReference type="InterPro" id="IPR050177">
    <property type="entry name" value="Lipid_A_modif_metabolic_enz"/>
</dbReference>
<dbReference type="Proteomes" id="UP001595528">
    <property type="component" value="Unassembled WGS sequence"/>
</dbReference>
<protein>
    <submittedName>
        <fullName evidence="2">NAD-dependent epimerase/dehydratase family protein</fullName>
    </submittedName>
</protein>
<reference evidence="3" key="1">
    <citation type="journal article" date="2019" name="Int. J. Syst. Evol. Microbiol.">
        <title>The Global Catalogue of Microorganisms (GCM) 10K type strain sequencing project: providing services to taxonomists for standard genome sequencing and annotation.</title>
        <authorList>
            <consortium name="The Broad Institute Genomics Platform"/>
            <consortium name="The Broad Institute Genome Sequencing Center for Infectious Disease"/>
            <person name="Wu L."/>
            <person name="Ma J."/>
        </authorList>
    </citation>
    <scope>NUCLEOTIDE SEQUENCE [LARGE SCALE GENOMIC DNA]</scope>
    <source>
        <strain evidence="3">KCTC 42964</strain>
    </source>
</reference>
<name>A0ABV7L4U8_9PROT</name>
<comment type="caution">
    <text evidence="2">The sequence shown here is derived from an EMBL/GenBank/DDBJ whole genome shotgun (WGS) entry which is preliminary data.</text>
</comment>
<proteinExistence type="predicted"/>
<dbReference type="PANTHER" id="PTHR43245">
    <property type="entry name" value="BIFUNCTIONAL POLYMYXIN RESISTANCE PROTEIN ARNA"/>
    <property type="match status" value="1"/>
</dbReference>
<dbReference type="PANTHER" id="PTHR43245:SF53">
    <property type="entry name" value="EPIMERASE-RELATED"/>
    <property type="match status" value="1"/>
</dbReference>
<dbReference type="RefSeq" id="WP_379903514.1">
    <property type="nucleotide sequence ID" value="NZ_JBHRTR010000031.1"/>
</dbReference>